<organism evidence="2 3">
    <name type="scientific">Herpetosiphon aurantiacus (strain ATCC 23779 / DSM 785 / 114-95)</name>
    <dbReference type="NCBI Taxonomy" id="316274"/>
    <lineage>
        <taxon>Bacteria</taxon>
        <taxon>Bacillati</taxon>
        <taxon>Chloroflexota</taxon>
        <taxon>Chloroflexia</taxon>
        <taxon>Herpetosiphonales</taxon>
        <taxon>Herpetosiphonaceae</taxon>
        <taxon>Herpetosiphon</taxon>
    </lineage>
</organism>
<evidence type="ECO:0000313" key="2">
    <source>
        <dbReference type="EMBL" id="ABX05088.1"/>
    </source>
</evidence>
<evidence type="ECO:0000259" key="1">
    <source>
        <dbReference type="Pfam" id="PF09348"/>
    </source>
</evidence>
<gene>
    <name evidence="2" type="ordered locus">Haur_2450</name>
</gene>
<dbReference type="AlphaFoldDB" id="A9AZE4"/>
<dbReference type="InParanoid" id="A9AZE4"/>
<dbReference type="eggNOG" id="COG4762">
    <property type="taxonomic scope" value="Bacteria"/>
</dbReference>
<reference evidence="2 3" key="1">
    <citation type="journal article" date="2011" name="Stand. Genomic Sci.">
        <title>Complete genome sequence of the filamentous gliding predatory bacterium Herpetosiphon aurantiacus type strain (114-95(T)).</title>
        <authorList>
            <person name="Kiss H."/>
            <person name="Nett M."/>
            <person name="Domin N."/>
            <person name="Martin K."/>
            <person name="Maresca J.A."/>
            <person name="Copeland A."/>
            <person name="Lapidus A."/>
            <person name="Lucas S."/>
            <person name="Berry K.W."/>
            <person name="Glavina Del Rio T."/>
            <person name="Dalin E."/>
            <person name="Tice H."/>
            <person name="Pitluck S."/>
            <person name="Richardson P."/>
            <person name="Bruce D."/>
            <person name="Goodwin L."/>
            <person name="Han C."/>
            <person name="Detter J.C."/>
            <person name="Schmutz J."/>
            <person name="Brettin T."/>
            <person name="Land M."/>
            <person name="Hauser L."/>
            <person name="Kyrpides N.C."/>
            <person name="Ivanova N."/>
            <person name="Goker M."/>
            <person name="Woyke T."/>
            <person name="Klenk H.P."/>
            <person name="Bryant D.A."/>
        </authorList>
    </citation>
    <scope>NUCLEOTIDE SEQUENCE [LARGE SCALE GENOMIC DNA]</scope>
    <source>
        <strain evidence="3">ATCC 23779 / DSM 785 / 114-95</strain>
    </source>
</reference>
<feature type="domain" description="DUF1990" evidence="1">
    <location>
        <begin position="36"/>
        <end position="197"/>
    </location>
</feature>
<dbReference type="Proteomes" id="UP000000787">
    <property type="component" value="Chromosome"/>
</dbReference>
<protein>
    <recommendedName>
        <fullName evidence="1">DUF1990 domain-containing protein</fullName>
    </recommendedName>
</protein>
<dbReference type="EMBL" id="CP000875">
    <property type="protein sequence ID" value="ABX05088.1"/>
    <property type="molecule type" value="Genomic_DNA"/>
</dbReference>
<sequence length="242" mass="27939">MTEQPLWQQYRQQIEAYRDAQLNFDLQRVHEYTKENGWNVDDYEAELPPEPPGQPQAHGSWQAACAVLREYRFPPPDLITGIFIPDQPLEQRIMLLRGTFLGFSFYFGVKIGGVIDETRETEHGPERVWGYNYQTLQGHFERGQIEFTIVKLLETGQVLFRIHAFSQTGRIRNPFYWLGFKLFGRHLQLRFARDAMQRMQTLVQEALAGVPSQASQPTPIQSTANNPEAAEQLAEVIENQAS</sequence>
<keyword evidence="3" id="KW-1185">Reference proteome</keyword>
<evidence type="ECO:0000313" key="3">
    <source>
        <dbReference type="Proteomes" id="UP000000787"/>
    </source>
</evidence>
<dbReference type="HOGENOM" id="CLU_095347_0_0_0"/>
<dbReference type="InterPro" id="IPR018960">
    <property type="entry name" value="DUF1990"/>
</dbReference>
<dbReference type="Pfam" id="PF09348">
    <property type="entry name" value="DUF1990"/>
    <property type="match status" value="1"/>
</dbReference>
<dbReference type="KEGG" id="hau:Haur_2450"/>
<accession>A9AZE4</accession>
<proteinExistence type="predicted"/>
<dbReference type="BioCyc" id="HAUR316274:GHYA-2477-MONOMER"/>
<name>A9AZE4_HERA2</name>